<comment type="similarity">
    <text evidence="1">Belongs to the tRNA-intron endonuclease family.</text>
</comment>
<evidence type="ECO:0000313" key="8">
    <source>
        <dbReference type="EMBL" id="JAV69627.1"/>
    </source>
</evidence>
<dbReference type="EMBL" id="GEZM01062523">
    <property type="protein sequence ID" value="JAV69637.1"/>
    <property type="molecule type" value="Transcribed_RNA"/>
</dbReference>
<feature type="domain" description="TSEN34 N-terminal" evidence="7">
    <location>
        <begin position="2"/>
        <end position="61"/>
    </location>
</feature>
<organism evidence="8">
    <name type="scientific">Photinus pyralis</name>
    <name type="common">Common eastern firefly</name>
    <name type="synonym">Lampyris pyralis</name>
    <dbReference type="NCBI Taxonomy" id="7054"/>
    <lineage>
        <taxon>Eukaryota</taxon>
        <taxon>Metazoa</taxon>
        <taxon>Ecdysozoa</taxon>
        <taxon>Arthropoda</taxon>
        <taxon>Hexapoda</taxon>
        <taxon>Insecta</taxon>
        <taxon>Pterygota</taxon>
        <taxon>Neoptera</taxon>
        <taxon>Endopterygota</taxon>
        <taxon>Coleoptera</taxon>
        <taxon>Polyphaga</taxon>
        <taxon>Elateriformia</taxon>
        <taxon>Elateroidea</taxon>
        <taxon>Lampyridae</taxon>
        <taxon>Lampyrinae</taxon>
        <taxon>Photinus</taxon>
    </lineage>
</organism>
<feature type="domain" description="tRNA intron endonuclease catalytic" evidence="6">
    <location>
        <begin position="171"/>
        <end position="246"/>
    </location>
</feature>
<evidence type="ECO:0000259" key="6">
    <source>
        <dbReference type="Pfam" id="PF01974"/>
    </source>
</evidence>
<dbReference type="InterPro" id="IPR059049">
    <property type="entry name" value="TSEN34_N"/>
</dbReference>
<name>A0A1Y1LF38_PHOPY</name>
<evidence type="ECO:0000256" key="2">
    <source>
        <dbReference type="ARBA" id="ARBA00012573"/>
    </source>
</evidence>
<reference evidence="9" key="3">
    <citation type="submission" date="2019-08" db="EMBL/GenBank/DDBJ databases">
        <authorList>
            <consortium name="Photinus pyralis genome working group"/>
            <person name="Fallon T.R."/>
            <person name="Sander Lower S.E."/>
            <person name="Weng J.-K."/>
        </authorList>
    </citation>
    <scope>NUCLEOTIDE SEQUENCE</scope>
    <source>
        <strain evidence="9">1611_PpyrPB1</strain>
        <tissue evidence="9">Whole body</tissue>
    </source>
</reference>
<dbReference type="InterPro" id="IPR036167">
    <property type="entry name" value="tRNA_intron_Endo_cat-like_sf"/>
</dbReference>
<evidence type="ECO:0000256" key="4">
    <source>
        <dbReference type="ARBA" id="ARBA00023239"/>
    </source>
</evidence>
<evidence type="ECO:0000313" key="10">
    <source>
        <dbReference type="Proteomes" id="UP000327044"/>
    </source>
</evidence>
<dbReference type="AlphaFoldDB" id="A0A1Y1LF38"/>
<dbReference type="OrthoDB" id="48041at2759"/>
<protein>
    <recommendedName>
        <fullName evidence="2">tRNA-intron lyase</fullName>
        <ecNumber evidence="2">4.6.1.16</ecNumber>
    </recommendedName>
</protein>
<dbReference type="Proteomes" id="UP000327044">
    <property type="component" value="Unassembled WGS sequence"/>
</dbReference>
<reference evidence="8" key="1">
    <citation type="journal article" date="2016" name="Sci. Rep.">
        <title>Molecular characterization of firefly nuptial gifts: a multi-omics approach sheds light on postcopulatory sexual selection.</title>
        <authorList>
            <person name="Al-Wathiqui N."/>
            <person name="Fallon T.R."/>
            <person name="South A."/>
            <person name="Weng J.K."/>
            <person name="Lewis S.M."/>
        </authorList>
    </citation>
    <scope>NUCLEOTIDE SEQUENCE</scope>
</reference>
<evidence type="ECO:0000256" key="3">
    <source>
        <dbReference type="ARBA" id="ARBA00022694"/>
    </source>
</evidence>
<dbReference type="SUPFAM" id="SSF53032">
    <property type="entry name" value="tRNA-intron endonuclease catalytic domain-like"/>
    <property type="match status" value="1"/>
</dbReference>
<dbReference type="EMBL" id="GEZM01062524">
    <property type="protein sequence ID" value="JAV69634.1"/>
    <property type="molecule type" value="Transcribed_RNA"/>
</dbReference>
<accession>A0A1Y1LF38</accession>
<dbReference type="GO" id="GO:0003676">
    <property type="term" value="F:nucleic acid binding"/>
    <property type="evidence" value="ECO:0007669"/>
    <property type="project" value="InterPro"/>
</dbReference>
<dbReference type="EC" id="4.6.1.16" evidence="2"/>
<dbReference type="InterPro" id="IPR011856">
    <property type="entry name" value="tRNA_endonuc-like_dom_sf"/>
</dbReference>
<reference evidence="9 10" key="2">
    <citation type="journal article" date="2018" name="Elife">
        <title>Firefly genomes illuminate parallel origins of bioluminescence in beetles.</title>
        <authorList>
            <person name="Fallon T.R."/>
            <person name="Lower S.E."/>
            <person name="Chang C.H."/>
            <person name="Bessho-Uehara M."/>
            <person name="Martin G.J."/>
            <person name="Bewick A.J."/>
            <person name="Behringer M."/>
            <person name="Debat H.J."/>
            <person name="Wong I."/>
            <person name="Day J.C."/>
            <person name="Suvorov A."/>
            <person name="Silva C.J."/>
            <person name="Stanger-Hall K.F."/>
            <person name="Hall D.W."/>
            <person name="Schmitz R.J."/>
            <person name="Nelson D.R."/>
            <person name="Lewis S.M."/>
            <person name="Shigenobu S."/>
            <person name="Bybee S.M."/>
            <person name="Larracuente A.M."/>
            <person name="Oba Y."/>
            <person name="Weng J.K."/>
        </authorList>
    </citation>
    <scope>NUCLEOTIDE SEQUENCE [LARGE SCALE GENOMIC DNA]</scope>
    <source>
        <strain evidence="9">1611_PpyrPB1</strain>
        <tissue evidence="9">Whole body</tissue>
    </source>
</reference>
<dbReference type="GO" id="GO:0000213">
    <property type="term" value="F:tRNA-intron lyase activity"/>
    <property type="evidence" value="ECO:0007669"/>
    <property type="project" value="UniProtKB-EC"/>
</dbReference>
<dbReference type="EMBL" id="GEZM01062520">
    <property type="protein sequence ID" value="JAV69647.1"/>
    <property type="molecule type" value="Transcribed_RNA"/>
</dbReference>
<dbReference type="Gene3D" id="3.40.1350.10">
    <property type="match status" value="1"/>
</dbReference>
<comment type="catalytic activity">
    <reaction evidence="5">
        <text>pretRNA = a 3'-half-tRNA molecule with a 5'-OH end + a 5'-half-tRNA molecule with a 2',3'-cyclic phosphate end + an intron with a 2',3'-cyclic phosphate and a 5'-hydroxyl terminus.</text>
        <dbReference type="EC" id="4.6.1.16"/>
    </reaction>
</comment>
<keyword evidence="10" id="KW-1185">Reference proteome</keyword>
<dbReference type="CDD" id="cd22363">
    <property type="entry name" value="tRNA-intron_lyase_C"/>
    <property type="match status" value="1"/>
</dbReference>
<dbReference type="PANTHER" id="PTHR13070:SF0">
    <property type="entry name" value="TRNA-SPLICING ENDONUCLEASE SUBUNIT SEN34"/>
    <property type="match status" value="1"/>
</dbReference>
<dbReference type="InParanoid" id="A0A1Y1LF38"/>
<dbReference type="GO" id="GO:0000379">
    <property type="term" value="P:tRNA-type intron splice site recognition and cleavage"/>
    <property type="evidence" value="ECO:0007669"/>
    <property type="project" value="TreeGrafter"/>
</dbReference>
<dbReference type="PANTHER" id="PTHR13070">
    <property type="entry name" value="TRNA-SPLICING ENDONUCLEASE SUBUNIT SEN34-RELATED"/>
    <property type="match status" value="1"/>
</dbReference>
<proteinExistence type="inferred from homology"/>
<dbReference type="InterPro" id="IPR006677">
    <property type="entry name" value="tRNA_intron_Endonuc_cat-like"/>
</dbReference>
<evidence type="ECO:0000313" key="9">
    <source>
        <dbReference type="EMBL" id="KAB0792365.1"/>
    </source>
</evidence>
<dbReference type="GO" id="GO:0005634">
    <property type="term" value="C:nucleus"/>
    <property type="evidence" value="ECO:0007669"/>
    <property type="project" value="UniProtKB-ARBA"/>
</dbReference>
<dbReference type="EMBL" id="GEZM01062527">
    <property type="protein sequence ID" value="JAV69627.1"/>
    <property type="molecule type" value="Transcribed_RNA"/>
</dbReference>
<keyword evidence="4" id="KW-0456">Lyase</keyword>
<dbReference type="EMBL" id="VVIM01000010">
    <property type="protein sequence ID" value="KAB0792365.1"/>
    <property type="molecule type" value="Genomic_DNA"/>
</dbReference>
<dbReference type="Pfam" id="PF01974">
    <property type="entry name" value="tRNA_int_endo"/>
    <property type="match status" value="1"/>
</dbReference>
<dbReference type="Pfam" id="PF26577">
    <property type="entry name" value="TSEN34_N"/>
    <property type="match status" value="1"/>
</dbReference>
<gene>
    <name evidence="9" type="ORF">PPYR_14324</name>
</gene>
<evidence type="ECO:0000259" key="7">
    <source>
        <dbReference type="Pfam" id="PF26577"/>
    </source>
</evidence>
<evidence type="ECO:0000256" key="1">
    <source>
        <dbReference type="ARBA" id="ARBA00008078"/>
    </source>
</evidence>
<evidence type="ECO:0000256" key="5">
    <source>
        <dbReference type="ARBA" id="ARBA00034031"/>
    </source>
</evidence>
<keyword evidence="3" id="KW-0819">tRNA processing</keyword>
<sequence>MELCLINNKVCIYSRKDWENLRRNYRIIGAHLGASQATPSLPIALLPEEALLLLKRNIIKVAVYPNLQKPPTQADCHKYNSTKVQLLEAEQCIYKKQRTKDLKQIIDKIVEAKKKKGVHVSNETVLEEELSKQTVTVDTMIWPMLTEAPDSFKEPRTLSPLAEILQETTLTKAAVFEDLWSRGYYITCGRKFGGDFLVYRGDPTAFHAVYIIRCVQDVTKDVHLSQLIAFGRLGTSVKKKAVLASLCSNTINYVTINWFDA</sequence>